<dbReference type="SUPFAM" id="SSF56801">
    <property type="entry name" value="Acetyl-CoA synthetase-like"/>
    <property type="match status" value="1"/>
</dbReference>
<dbReference type="Proteomes" id="UP000655420">
    <property type="component" value="Unassembled WGS sequence"/>
</dbReference>
<evidence type="ECO:0000259" key="9">
    <source>
        <dbReference type="Pfam" id="PF00501"/>
    </source>
</evidence>
<proteinExistence type="inferred from homology"/>
<dbReference type="FunFam" id="3.30.300.30:FF:000008">
    <property type="entry name" value="2,3-dihydroxybenzoate-AMP ligase"/>
    <property type="match status" value="1"/>
</dbReference>
<dbReference type="PANTHER" id="PTHR43859">
    <property type="entry name" value="ACYL-ACTIVATING ENZYME"/>
    <property type="match status" value="1"/>
</dbReference>
<evidence type="ECO:0000256" key="5">
    <source>
        <dbReference type="ARBA" id="ARBA00051915"/>
    </source>
</evidence>
<evidence type="ECO:0000256" key="8">
    <source>
        <dbReference type="SAM" id="MobiDB-lite"/>
    </source>
</evidence>
<dbReference type="Gene3D" id="3.40.50.12780">
    <property type="entry name" value="N-terminal domain of ligase-like"/>
    <property type="match status" value="1"/>
</dbReference>
<gene>
    <name evidence="11" type="ORF">H0I76_17225</name>
</gene>
<feature type="compositionally biased region" description="Low complexity" evidence="8">
    <location>
        <begin position="12"/>
        <end position="23"/>
    </location>
</feature>
<evidence type="ECO:0000256" key="1">
    <source>
        <dbReference type="ARBA" id="ARBA00006432"/>
    </source>
</evidence>
<dbReference type="PROSITE" id="PS00455">
    <property type="entry name" value="AMP_BINDING"/>
    <property type="match status" value="1"/>
</dbReference>
<feature type="compositionally biased region" description="Basic and acidic residues" evidence="8">
    <location>
        <begin position="1"/>
        <end position="11"/>
    </location>
</feature>
<dbReference type="EMBL" id="JAEHHL010000012">
    <property type="protein sequence ID" value="MBK0400943.1"/>
    <property type="molecule type" value="Genomic_DNA"/>
</dbReference>
<evidence type="ECO:0000259" key="10">
    <source>
        <dbReference type="Pfam" id="PF13193"/>
    </source>
</evidence>
<dbReference type="InterPro" id="IPR020845">
    <property type="entry name" value="AMP-binding_CS"/>
</dbReference>
<evidence type="ECO:0000256" key="2">
    <source>
        <dbReference type="ARBA" id="ARBA00022598"/>
    </source>
</evidence>
<dbReference type="PANTHER" id="PTHR43859:SF4">
    <property type="entry name" value="BUTANOATE--COA LIGASE AAE1-RELATED"/>
    <property type="match status" value="1"/>
</dbReference>
<dbReference type="AlphaFoldDB" id="A0A8J7MA07"/>
<evidence type="ECO:0000313" key="12">
    <source>
        <dbReference type="Proteomes" id="UP000655420"/>
    </source>
</evidence>
<evidence type="ECO:0000256" key="7">
    <source>
        <dbReference type="ARBA" id="ARBA00067668"/>
    </source>
</evidence>
<feature type="region of interest" description="Disordered" evidence="8">
    <location>
        <begin position="1"/>
        <end position="24"/>
    </location>
</feature>
<evidence type="ECO:0000313" key="11">
    <source>
        <dbReference type="EMBL" id="MBK0400943.1"/>
    </source>
</evidence>
<dbReference type="Pfam" id="PF13193">
    <property type="entry name" value="AMP-binding_C"/>
    <property type="match status" value="1"/>
</dbReference>
<comment type="similarity">
    <text evidence="1">Belongs to the ATP-dependent AMP-binding enzyme family.</text>
</comment>
<dbReference type="Pfam" id="PF00501">
    <property type="entry name" value="AMP-binding"/>
    <property type="match status" value="1"/>
</dbReference>
<keyword evidence="2" id="KW-0436">Ligase</keyword>
<evidence type="ECO:0000256" key="3">
    <source>
        <dbReference type="ARBA" id="ARBA00022832"/>
    </source>
</evidence>
<keyword evidence="12" id="KW-1185">Reference proteome</keyword>
<dbReference type="NCBIfam" id="NF006020">
    <property type="entry name" value="PRK08162.1"/>
    <property type="match status" value="1"/>
</dbReference>
<dbReference type="Gene3D" id="3.30.300.30">
    <property type="match status" value="1"/>
</dbReference>
<dbReference type="CDD" id="cd12118">
    <property type="entry name" value="ttLC_FACS_AEE21_like"/>
    <property type="match status" value="1"/>
</dbReference>
<dbReference type="InterPro" id="IPR045851">
    <property type="entry name" value="AMP-bd_C_sf"/>
</dbReference>
<protein>
    <recommendedName>
        <fullName evidence="7">3-methylmercaptopropionyl-CoA ligase</fullName>
        <ecNumber evidence="6">6.2.1.44</ecNumber>
    </recommendedName>
</protein>
<reference evidence="11" key="1">
    <citation type="submission" date="2020-12" db="EMBL/GenBank/DDBJ databases">
        <title>Bacterial taxonomy.</title>
        <authorList>
            <person name="Pan X."/>
        </authorList>
    </citation>
    <scope>NUCLEOTIDE SEQUENCE</scope>
    <source>
        <strain evidence="11">M0105</strain>
    </source>
</reference>
<dbReference type="EC" id="6.2.1.44" evidence="6"/>
<feature type="domain" description="AMP-binding enzyme C-terminal" evidence="10">
    <location>
        <begin position="474"/>
        <end position="548"/>
    </location>
</feature>
<dbReference type="GO" id="GO:0006631">
    <property type="term" value="P:fatty acid metabolic process"/>
    <property type="evidence" value="ECO:0007669"/>
    <property type="project" value="UniProtKB-KW"/>
</dbReference>
<accession>A0A8J7MA07</accession>
<comment type="catalytic activity">
    <reaction evidence="5">
        <text>3-(methylsulfanyl)propanoate + ATP + CoA = 3-(methylsulfanyl)propanoyl-CoA + AMP + diphosphate</text>
        <dbReference type="Rhea" id="RHEA:43052"/>
        <dbReference type="ChEBI" id="CHEBI:30616"/>
        <dbReference type="ChEBI" id="CHEBI:33019"/>
        <dbReference type="ChEBI" id="CHEBI:49016"/>
        <dbReference type="ChEBI" id="CHEBI:57287"/>
        <dbReference type="ChEBI" id="CHEBI:82815"/>
        <dbReference type="ChEBI" id="CHEBI:456215"/>
        <dbReference type="EC" id="6.2.1.44"/>
    </reaction>
    <physiologicalReaction direction="left-to-right" evidence="5">
        <dbReference type="Rhea" id="RHEA:43053"/>
    </physiologicalReaction>
</comment>
<dbReference type="InterPro" id="IPR042099">
    <property type="entry name" value="ANL_N_sf"/>
</dbReference>
<evidence type="ECO:0000256" key="4">
    <source>
        <dbReference type="ARBA" id="ARBA00023098"/>
    </source>
</evidence>
<dbReference type="GO" id="GO:0016874">
    <property type="term" value="F:ligase activity"/>
    <property type="evidence" value="ECO:0007669"/>
    <property type="project" value="UniProtKB-KW"/>
</dbReference>
<dbReference type="InterPro" id="IPR025110">
    <property type="entry name" value="AMP-bd_C"/>
</dbReference>
<keyword evidence="4" id="KW-0443">Lipid metabolism</keyword>
<dbReference type="RefSeq" id="WP_200612796.1">
    <property type="nucleotide sequence ID" value="NZ_JAEHHL010000012.1"/>
</dbReference>
<sequence length="561" mass="61212">MSETENHRDGRASAAQAGGAAASPFDQGLERREANFQPLTPLSQLARAAEVFPERTAIIHGDERTDYATFYARSRRLASALRRAGVRKGDVVSALLLNTPPMLEAHYGVPMSGAVLNAINTRLDAAGIAFILDHCHARIVLVDAELAPVLADALGHMVMPKPQVIEYVDRTAGIATTHMGVDYEHFVAEGDPGFAWEMPGDEWDAISLNYTSGTTGDPKGVVYHHRGAALLAMGNIVHAALAEPLVYLWTLPMFHCNGWCFPWSVSVVGGTHVCLRQVRAEPIYRAIAEHRVNMLCGAPIVMQILLNAAEDERAPFDHRVRFWTAAAPPPEAVLAAMADAGFEVTHVYGLTEVYGPAVVNEWKAEWDALPGPARAARKARQGVRYGVLDGLDVLDPATMEPVPADGETLGEVMFRGNVVSKGYFRNPEATEKAFAGGWFHSGDLAVKHPDGYIQLKDRSKDIIISGGENISSIEVEDVLYKHPAVGFVAVVAKPDEKWGETPLAYVELRPGRQATAAEIIAFARENLAHFKCPREVVFCELPKTSTGKIQKFELRRMARES</sequence>
<comment type="caution">
    <text evidence="11">The sequence shown here is derived from an EMBL/GenBank/DDBJ whole genome shotgun (WGS) entry which is preliminary data.</text>
</comment>
<dbReference type="InterPro" id="IPR000873">
    <property type="entry name" value="AMP-dep_synth/lig_dom"/>
</dbReference>
<keyword evidence="3" id="KW-0276">Fatty acid metabolism</keyword>
<evidence type="ECO:0000256" key="6">
    <source>
        <dbReference type="ARBA" id="ARBA00066616"/>
    </source>
</evidence>
<name>A0A8J7MA07_9RHOB</name>
<feature type="domain" description="AMP-dependent synthetase/ligase" evidence="9">
    <location>
        <begin position="46"/>
        <end position="424"/>
    </location>
</feature>
<organism evidence="11 12">
    <name type="scientific">Thermohalobaculum xanthum</name>
    <dbReference type="NCBI Taxonomy" id="2753746"/>
    <lineage>
        <taxon>Bacteria</taxon>
        <taxon>Pseudomonadati</taxon>
        <taxon>Pseudomonadota</taxon>
        <taxon>Alphaproteobacteria</taxon>
        <taxon>Rhodobacterales</taxon>
        <taxon>Paracoccaceae</taxon>
        <taxon>Thermohalobaculum</taxon>
    </lineage>
</organism>